<feature type="transmembrane region" description="Helical" evidence="1">
    <location>
        <begin position="82"/>
        <end position="100"/>
    </location>
</feature>
<evidence type="ECO:0000313" key="2">
    <source>
        <dbReference type="EMBL" id="MCW3488133.1"/>
    </source>
</evidence>
<protein>
    <recommendedName>
        <fullName evidence="4">DUF4199 domain-containing protein</fullName>
    </recommendedName>
</protein>
<comment type="caution">
    <text evidence="2">The sequence shown here is derived from an EMBL/GenBank/DDBJ whole genome shotgun (WGS) entry which is preliminary data.</text>
</comment>
<reference evidence="2 3" key="1">
    <citation type="submission" date="2022-10" db="EMBL/GenBank/DDBJ databases">
        <title>Chitinophaga nivalis PC15 sp. nov., isolated from Pyeongchang county, South Korea.</title>
        <authorList>
            <person name="Trinh H.N."/>
        </authorList>
    </citation>
    <scope>NUCLEOTIDE SEQUENCE [LARGE SCALE GENOMIC DNA]</scope>
    <source>
        <strain evidence="2 3">PC14</strain>
    </source>
</reference>
<evidence type="ECO:0008006" key="4">
    <source>
        <dbReference type="Google" id="ProtNLM"/>
    </source>
</evidence>
<dbReference type="RefSeq" id="WP_264734938.1">
    <property type="nucleotide sequence ID" value="NZ_JAPDNR010000001.1"/>
</dbReference>
<evidence type="ECO:0000256" key="1">
    <source>
        <dbReference type="SAM" id="Phobius"/>
    </source>
</evidence>
<accession>A0ABT3IVX8</accession>
<sequence length="166" mass="18001">MQTSSSSVTIRLPLIYGLTIAVTAIIFSLIFYATRSYGDLWTGYFGGLVMFLGVLIAIIHYNKSHHDKTSLMSSFGMGFRTTVLAAVLIAVFTLLFHLAVMSGPDETVVMGGAHSNIAHTDAVKDNFRISLLGNLFFVNIVLGLLASMIGAMVFKSNQKTTTAKKE</sequence>
<gene>
    <name evidence="2" type="ORF">OL497_29840</name>
</gene>
<feature type="transmembrane region" description="Helical" evidence="1">
    <location>
        <begin position="135"/>
        <end position="154"/>
    </location>
</feature>
<keyword evidence="1" id="KW-0472">Membrane</keyword>
<proteinExistence type="predicted"/>
<name>A0ABT3IVX8_9BACT</name>
<organism evidence="2 3">
    <name type="scientific">Chitinophaga nivalis</name>
    <dbReference type="NCBI Taxonomy" id="2991709"/>
    <lineage>
        <taxon>Bacteria</taxon>
        <taxon>Pseudomonadati</taxon>
        <taxon>Bacteroidota</taxon>
        <taxon>Chitinophagia</taxon>
        <taxon>Chitinophagales</taxon>
        <taxon>Chitinophagaceae</taxon>
        <taxon>Chitinophaga</taxon>
    </lineage>
</organism>
<keyword evidence="1" id="KW-0812">Transmembrane</keyword>
<feature type="transmembrane region" description="Helical" evidence="1">
    <location>
        <begin position="12"/>
        <end position="34"/>
    </location>
</feature>
<evidence type="ECO:0000313" key="3">
    <source>
        <dbReference type="Proteomes" id="UP001207742"/>
    </source>
</evidence>
<dbReference type="EMBL" id="JAPDNS010000002">
    <property type="protein sequence ID" value="MCW3488133.1"/>
    <property type="molecule type" value="Genomic_DNA"/>
</dbReference>
<keyword evidence="1" id="KW-1133">Transmembrane helix</keyword>
<dbReference type="Proteomes" id="UP001207742">
    <property type="component" value="Unassembled WGS sequence"/>
</dbReference>
<keyword evidence="3" id="KW-1185">Reference proteome</keyword>
<feature type="transmembrane region" description="Helical" evidence="1">
    <location>
        <begin position="40"/>
        <end position="61"/>
    </location>
</feature>